<comment type="caution">
    <text evidence="3">The sequence shown here is derived from an EMBL/GenBank/DDBJ whole genome shotgun (WGS) entry which is preliminary data.</text>
</comment>
<dbReference type="InterPro" id="IPR003746">
    <property type="entry name" value="DUF167"/>
</dbReference>
<dbReference type="SMART" id="SM01152">
    <property type="entry name" value="DUF167"/>
    <property type="match status" value="1"/>
</dbReference>
<gene>
    <name evidence="3" type="ORF">A2310_08965</name>
</gene>
<dbReference type="GO" id="GO:0005737">
    <property type="term" value="C:cytoplasm"/>
    <property type="evidence" value="ECO:0007669"/>
    <property type="project" value="TreeGrafter"/>
</dbReference>
<dbReference type="EMBL" id="MEUB01000002">
    <property type="protein sequence ID" value="OGC25303.1"/>
    <property type="molecule type" value="Genomic_DNA"/>
</dbReference>
<comment type="similarity">
    <text evidence="1 2">Belongs to the UPF0235 family.</text>
</comment>
<dbReference type="NCBIfam" id="TIGR00251">
    <property type="entry name" value="DUF167 family protein"/>
    <property type="match status" value="1"/>
</dbReference>
<dbReference type="Gene3D" id="3.30.1200.10">
    <property type="entry name" value="YggU-like"/>
    <property type="match status" value="1"/>
</dbReference>
<dbReference type="STRING" id="1802579.A2310_08965"/>
<protein>
    <recommendedName>
        <fullName evidence="2">UPF0235 protein A2310_08965</fullName>
    </recommendedName>
</protein>
<sequence>MYNDINMKEKILKFKIVPNAKRNEIKGEKVYLTAPPVEGKANKALIEFLAEHFKIKKYQVSIVRGEKSRNKVVALDF</sequence>
<dbReference type="SUPFAM" id="SSF69786">
    <property type="entry name" value="YggU-like"/>
    <property type="match status" value="1"/>
</dbReference>
<accession>A0A1F4SZP1</accession>
<reference evidence="3 4" key="1">
    <citation type="journal article" date="2016" name="Nat. Commun.">
        <title>Thousands of microbial genomes shed light on interconnected biogeochemical processes in an aquifer system.</title>
        <authorList>
            <person name="Anantharaman K."/>
            <person name="Brown C.T."/>
            <person name="Hug L.A."/>
            <person name="Sharon I."/>
            <person name="Castelle C.J."/>
            <person name="Probst A.J."/>
            <person name="Thomas B.C."/>
            <person name="Singh A."/>
            <person name="Wilkins M.J."/>
            <person name="Karaoz U."/>
            <person name="Brodie E.L."/>
            <person name="Williams K.H."/>
            <person name="Hubbard S.S."/>
            <person name="Banfield J.F."/>
        </authorList>
    </citation>
    <scope>NUCLEOTIDE SEQUENCE [LARGE SCALE GENOMIC DNA]</scope>
</reference>
<name>A0A1F4SZP1_UNCSA</name>
<dbReference type="Proteomes" id="UP000178417">
    <property type="component" value="Unassembled WGS sequence"/>
</dbReference>
<evidence type="ECO:0000313" key="4">
    <source>
        <dbReference type="Proteomes" id="UP000178417"/>
    </source>
</evidence>
<dbReference type="AlphaFoldDB" id="A0A1F4SZP1"/>
<evidence type="ECO:0000313" key="3">
    <source>
        <dbReference type="EMBL" id="OGC25303.1"/>
    </source>
</evidence>
<dbReference type="InterPro" id="IPR036591">
    <property type="entry name" value="YggU-like_sf"/>
</dbReference>
<proteinExistence type="inferred from homology"/>
<evidence type="ECO:0000256" key="2">
    <source>
        <dbReference type="HAMAP-Rule" id="MF_00634"/>
    </source>
</evidence>
<evidence type="ECO:0000256" key="1">
    <source>
        <dbReference type="ARBA" id="ARBA00010364"/>
    </source>
</evidence>
<dbReference type="PANTHER" id="PTHR13420">
    <property type="entry name" value="UPF0235 PROTEIN C15ORF40"/>
    <property type="match status" value="1"/>
</dbReference>
<organism evidence="3 4">
    <name type="scientific">candidate division WOR-1 bacterium RIFOXYB2_FULL_37_13</name>
    <dbReference type="NCBI Taxonomy" id="1802579"/>
    <lineage>
        <taxon>Bacteria</taxon>
        <taxon>Bacillati</taxon>
        <taxon>Saganbacteria</taxon>
    </lineage>
</organism>
<dbReference type="Pfam" id="PF02594">
    <property type="entry name" value="DUF167"/>
    <property type="match status" value="1"/>
</dbReference>
<dbReference type="HAMAP" id="MF_00634">
    <property type="entry name" value="UPF0235"/>
    <property type="match status" value="1"/>
</dbReference>
<dbReference type="PANTHER" id="PTHR13420:SF7">
    <property type="entry name" value="UPF0235 PROTEIN C15ORF40"/>
    <property type="match status" value="1"/>
</dbReference>